<dbReference type="EMBL" id="ML121527">
    <property type="protein sequence ID" value="RPB29755.1"/>
    <property type="molecule type" value="Genomic_DNA"/>
</dbReference>
<keyword evidence="1" id="KW-0472">Membrane</keyword>
<dbReference type="Pfam" id="PF24841">
    <property type="entry name" value="DUF7719"/>
    <property type="match status" value="1"/>
</dbReference>
<dbReference type="OrthoDB" id="5597489at2759"/>
<gene>
    <name evidence="3" type="ORF">L211DRAFT_774567</name>
</gene>
<dbReference type="Proteomes" id="UP000267821">
    <property type="component" value="Unassembled WGS sequence"/>
</dbReference>
<dbReference type="STRING" id="1051890.A0A3N4MQA9"/>
<accession>A0A3N4MQA9</accession>
<reference evidence="3 4" key="1">
    <citation type="journal article" date="2018" name="Nat. Ecol. Evol.">
        <title>Pezizomycetes genomes reveal the molecular basis of ectomycorrhizal truffle lifestyle.</title>
        <authorList>
            <person name="Murat C."/>
            <person name="Payen T."/>
            <person name="Noel B."/>
            <person name="Kuo A."/>
            <person name="Morin E."/>
            <person name="Chen J."/>
            <person name="Kohler A."/>
            <person name="Krizsan K."/>
            <person name="Balestrini R."/>
            <person name="Da Silva C."/>
            <person name="Montanini B."/>
            <person name="Hainaut M."/>
            <person name="Levati E."/>
            <person name="Barry K.W."/>
            <person name="Belfiori B."/>
            <person name="Cichocki N."/>
            <person name="Clum A."/>
            <person name="Dockter R.B."/>
            <person name="Fauchery L."/>
            <person name="Guy J."/>
            <person name="Iotti M."/>
            <person name="Le Tacon F."/>
            <person name="Lindquist E.A."/>
            <person name="Lipzen A."/>
            <person name="Malagnac F."/>
            <person name="Mello A."/>
            <person name="Molinier V."/>
            <person name="Miyauchi S."/>
            <person name="Poulain J."/>
            <person name="Riccioni C."/>
            <person name="Rubini A."/>
            <person name="Sitrit Y."/>
            <person name="Splivallo R."/>
            <person name="Traeger S."/>
            <person name="Wang M."/>
            <person name="Zifcakova L."/>
            <person name="Wipf D."/>
            <person name="Zambonelli A."/>
            <person name="Paolocci F."/>
            <person name="Nowrousian M."/>
            <person name="Ottonello S."/>
            <person name="Baldrian P."/>
            <person name="Spatafora J.W."/>
            <person name="Henrissat B."/>
            <person name="Nagy L.G."/>
            <person name="Aury J.M."/>
            <person name="Wincker P."/>
            <person name="Grigoriev I.V."/>
            <person name="Bonfante P."/>
            <person name="Martin F.M."/>
        </authorList>
    </citation>
    <scope>NUCLEOTIDE SEQUENCE [LARGE SCALE GENOMIC DNA]</scope>
    <source>
        <strain evidence="3 4">ATCC MYA-4762</strain>
    </source>
</reference>
<feature type="non-terminal residue" evidence="3">
    <location>
        <position position="1"/>
    </location>
</feature>
<feature type="transmembrane region" description="Helical" evidence="1">
    <location>
        <begin position="96"/>
        <end position="122"/>
    </location>
</feature>
<dbReference type="PANTHER" id="PTHR37846:SF1">
    <property type="entry name" value="DEACETYLASE-LIKE PROTEIN"/>
    <property type="match status" value="1"/>
</dbReference>
<feature type="domain" description="DUF7719" evidence="2">
    <location>
        <begin position="60"/>
        <end position="127"/>
    </location>
</feature>
<dbReference type="InterPro" id="IPR056136">
    <property type="entry name" value="DUF7719"/>
</dbReference>
<keyword evidence="4" id="KW-1185">Reference proteome</keyword>
<keyword evidence="1" id="KW-0812">Transmembrane</keyword>
<sequence>SFFWTVPLTFLLIAFEIVVHQQYSQELVYSQILTRCAKAFPILLALVRLIHPHRMHPITQAGFFIFSITAGCWLVHAANRQAYYDVMRRAPPVGVLWIWAAAEMELGWLVGSCLVVGGWVWWGGYEIV</sequence>
<name>A0A3N4MQA9_9PEZI</name>
<feature type="non-terminal residue" evidence="3">
    <location>
        <position position="128"/>
    </location>
</feature>
<organism evidence="3 4">
    <name type="scientific">Terfezia boudieri ATCC MYA-4762</name>
    <dbReference type="NCBI Taxonomy" id="1051890"/>
    <lineage>
        <taxon>Eukaryota</taxon>
        <taxon>Fungi</taxon>
        <taxon>Dikarya</taxon>
        <taxon>Ascomycota</taxon>
        <taxon>Pezizomycotina</taxon>
        <taxon>Pezizomycetes</taxon>
        <taxon>Pezizales</taxon>
        <taxon>Pezizaceae</taxon>
        <taxon>Terfezia</taxon>
    </lineage>
</organism>
<evidence type="ECO:0000259" key="2">
    <source>
        <dbReference type="Pfam" id="PF24841"/>
    </source>
</evidence>
<protein>
    <recommendedName>
        <fullName evidence="2">DUF7719 domain-containing protein</fullName>
    </recommendedName>
</protein>
<keyword evidence="1" id="KW-1133">Transmembrane helix</keyword>
<dbReference type="InParanoid" id="A0A3N4MQA9"/>
<proteinExistence type="predicted"/>
<dbReference type="AlphaFoldDB" id="A0A3N4MQA9"/>
<evidence type="ECO:0000313" key="3">
    <source>
        <dbReference type="EMBL" id="RPB29755.1"/>
    </source>
</evidence>
<evidence type="ECO:0000313" key="4">
    <source>
        <dbReference type="Proteomes" id="UP000267821"/>
    </source>
</evidence>
<feature type="transmembrane region" description="Helical" evidence="1">
    <location>
        <begin position="58"/>
        <end position="76"/>
    </location>
</feature>
<dbReference type="PANTHER" id="PTHR37846">
    <property type="entry name" value="YALI0B21296P"/>
    <property type="match status" value="1"/>
</dbReference>
<evidence type="ECO:0000256" key="1">
    <source>
        <dbReference type="SAM" id="Phobius"/>
    </source>
</evidence>